<feature type="domain" description="HTH tetR-type" evidence="3">
    <location>
        <begin position="7"/>
        <end position="67"/>
    </location>
</feature>
<dbReference type="GO" id="GO:0003677">
    <property type="term" value="F:DNA binding"/>
    <property type="evidence" value="ECO:0007669"/>
    <property type="project" value="UniProtKB-UniRule"/>
</dbReference>
<evidence type="ECO:0000313" key="7">
    <source>
        <dbReference type="Proteomes" id="UP000276029"/>
    </source>
</evidence>
<dbReference type="RefSeq" id="WP_121047987.1">
    <property type="nucleotide sequence ID" value="NZ_AP018711.1"/>
</dbReference>
<dbReference type="AlphaFoldDB" id="A0AAD1G1B3"/>
<sequence length="203" mass="22849">MPKPISEIRKPEIVQAAIKAIGREGLPMPSYDSIAKEADMSRQLIRHYFPDPEGLMVAVCDALAASYRDCLMKGIIEAATTERLPMFLDFYFGFLAGNQKPKDDGVYDAMFSLAASSEAVRMSLSGQYNLLQYTIAHEIQISNPTLSQKACREIGFLFVTLMYGHWKMVATLGFSEDYNRVTRDAIDRLIASYVQNYHDPDLD</sequence>
<organism evidence="4 6">
    <name type="scientific">Sphingosinicella microcystinivorans</name>
    <dbReference type="NCBI Taxonomy" id="335406"/>
    <lineage>
        <taxon>Bacteria</taxon>
        <taxon>Pseudomonadati</taxon>
        <taxon>Pseudomonadota</taxon>
        <taxon>Alphaproteobacteria</taxon>
        <taxon>Sphingomonadales</taxon>
        <taxon>Sphingosinicellaceae</taxon>
        <taxon>Sphingosinicella</taxon>
    </lineage>
</organism>
<dbReference type="Proteomes" id="UP000276029">
    <property type="component" value="Unassembled WGS sequence"/>
</dbReference>
<dbReference type="KEGG" id="smic:SmB9_21870"/>
<evidence type="ECO:0000313" key="5">
    <source>
        <dbReference type="EMBL" id="RKS91549.1"/>
    </source>
</evidence>
<dbReference type="Proteomes" id="UP000275727">
    <property type="component" value="Chromosome"/>
</dbReference>
<dbReference type="Gene3D" id="1.10.357.10">
    <property type="entry name" value="Tetracycline Repressor, domain 2"/>
    <property type="match status" value="1"/>
</dbReference>
<feature type="DNA-binding region" description="H-T-H motif" evidence="2">
    <location>
        <begin position="30"/>
        <end position="49"/>
    </location>
</feature>
<dbReference type="InterPro" id="IPR001647">
    <property type="entry name" value="HTH_TetR"/>
</dbReference>
<evidence type="ECO:0000256" key="1">
    <source>
        <dbReference type="ARBA" id="ARBA00023125"/>
    </source>
</evidence>
<reference evidence="4 6" key="1">
    <citation type="submission" date="2018-06" db="EMBL/GenBank/DDBJ databases">
        <title>Complete Genome Sequence of the Microcystin-Degrading Bacterium Sphingosinicella microcystinivorans Strain B-9.</title>
        <authorList>
            <person name="Jin H."/>
            <person name="Nishizawa T."/>
            <person name="Guo Y."/>
            <person name="Nishizawa A."/>
            <person name="Park H."/>
            <person name="Kato H."/>
            <person name="Tsuji K."/>
            <person name="Harada K."/>
        </authorList>
    </citation>
    <scope>NUCLEOTIDE SEQUENCE [LARGE SCALE GENOMIC DNA]</scope>
    <source>
        <strain evidence="4 6">B9</strain>
    </source>
</reference>
<dbReference type="EMBL" id="RBWX01000007">
    <property type="protein sequence ID" value="RKS91549.1"/>
    <property type="molecule type" value="Genomic_DNA"/>
</dbReference>
<evidence type="ECO:0000313" key="4">
    <source>
        <dbReference type="EMBL" id="BBE34529.1"/>
    </source>
</evidence>
<keyword evidence="1 2" id="KW-0238">DNA-binding</keyword>
<keyword evidence="7" id="KW-1185">Reference proteome</keyword>
<accession>A0AAD1G1B3</accession>
<dbReference type="SUPFAM" id="SSF46689">
    <property type="entry name" value="Homeodomain-like"/>
    <property type="match status" value="1"/>
</dbReference>
<evidence type="ECO:0000313" key="6">
    <source>
        <dbReference type="Proteomes" id="UP000275727"/>
    </source>
</evidence>
<evidence type="ECO:0000256" key="2">
    <source>
        <dbReference type="PROSITE-ProRule" id="PRU00335"/>
    </source>
</evidence>
<reference evidence="5 7" key="2">
    <citation type="submission" date="2018-10" db="EMBL/GenBank/DDBJ databases">
        <title>Genomic Encyclopedia of Type Strains, Phase IV (KMG-IV): sequencing the most valuable type-strain genomes for metagenomic binning, comparative biology and taxonomic classification.</title>
        <authorList>
            <person name="Goeker M."/>
        </authorList>
    </citation>
    <scope>NUCLEOTIDE SEQUENCE [LARGE SCALE GENOMIC DNA]</scope>
    <source>
        <strain evidence="5 7">DSM 19791</strain>
    </source>
</reference>
<proteinExistence type="predicted"/>
<dbReference type="PROSITE" id="PS50977">
    <property type="entry name" value="HTH_TETR_2"/>
    <property type="match status" value="1"/>
</dbReference>
<dbReference type="EMBL" id="AP018711">
    <property type="protein sequence ID" value="BBE34529.1"/>
    <property type="molecule type" value="Genomic_DNA"/>
</dbReference>
<name>A0AAD1G1B3_SPHMI</name>
<gene>
    <name evidence="5" type="ORF">DFR51_1115</name>
    <name evidence="4" type="ORF">SmB9_21870</name>
</gene>
<protein>
    <submittedName>
        <fullName evidence="5">TetR family transcriptional regulator</fullName>
    </submittedName>
</protein>
<evidence type="ECO:0000259" key="3">
    <source>
        <dbReference type="PROSITE" id="PS50977"/>
    </source>
</evidence>
<dbReference type="InterPro" id="IPR009057">
    <property type="entry name" value="Homeodomain-like_sf"/>
</dbReference>